<dbReference type="Gene3D" id="3.40.50.12370">
    <property type="match status" value="1"/>
</dbReference>
<dbReference type="PRINTS" id="PR01438">
    <property type="entry name" value="UNVRSLSTRESS"/>
</dbReference>
<sequence>MSHVIACIDGSAAAETLCDHAAWAARRLDAPLMLLHVLDEERYPSEPNLSGSIGLGTREALLKELADLDARRNRLALEQGRALLDAASERLVAAGHPAPVLRQRHGKLLDAVRELGDQTRLLVIGKQGTGHTGVQQIGDNVEKLIRGVERPVLMAVGPFREPAALMIAYDNSPSMREGVRLLASSPLLRGLACHLVQVNGAGADRDDLRRAAERLENSGHPVTVATLDGDVEAELHRYQEVHGLDLVVMGAYGHSRIREFLIGSTTDRLIRHAGVPHLILR</sequence>
<dbReference type="CDD" id="cd00293">
    <property type="entry name" value="USP-like"/>
    <property type="match status" value="2"/>
</dbReference>
<comment type="caution">
    <text evidence="3">The sequence shown here is derived from an EMBL/GenBank/DDBJ whole genome shotgun (WGS) entry which is preliminary data.</text>
</comment>
<evidence type="ECO:0000313" key="4">
    <source>
        <dbReference type="Proteomes" id="UP001108027"/>
    </source>
</evidence>
<feature type="domain" description="UspA" evidence="2">
    <location>
        <begin position="2"/>
        <end position="154"/>
    </location>
</feature>
<dbReference type="InterPro" id="IPR006015">
    <property type="entry name" value="Universal_stress_UspA"/>
</dbReference>
<reference evidence="3" key="1">
    <citation type="submission" date="2021-10" db="EMBL/GenBank/DDBJ databases">
        <title>The diversity and Nitrogen Metabolism of Culturable Nitrate-Utilizing Bacteria Within the Oxygen Minimum Zone of the Changjiang (Yangtze River)Estuary.</title>
        <authorList>
            <person name="Zhang D."/>
            <person name="Zheng J."/>
            <person name="Liu S."/>
            <person name="He W."/>
        </authorList>
    </citation>
    <scope>NUCLEOTIDE SEQUENCE</scope>
    <source>
        <strain evidence="3">FXH-223</strain>
    </source>
</reference>
<comment type="similarity">
    <text evidence="1">Belongs to the universal stress protein A family.</text>
</comment>
<feature type="domain" description="UspA" evidence="2">
    <location>
        <begin position="209"/>
        <end position="281"/>
    </location>
</feature>
<protein>
    <submittedName>
        <fullName evidence="3">Universal stress protein</fullName>
    </submittedName>
</protein>
<dbReference type="InterPro" id="IPR006016">
    <property type="entry name" value="UspA"/>
</dbReference>
<dbReference type="Proteomes" id="UP001108027">
    <property type="component" value="Unassembled WGS sequence"/>
</dbReference>
<organism evidence="3 4">
    <name type="scientific">Alloalcanivorax marinus</name>
    <dbReference type="NCBI Taxonomy" id="1177169"/>
    <lineage>
        <taxon>Bacteria</taxon>
        <taxon>Pseudomonadati</taxon>
        <taxon>Pseudomonadota</taxon>
        <taxon>Gammaproteobacteria</taxon>
        <taxon>Oceanospirillales</taxon>
        <taxon>Alcanivoracaceae</taxon>
        <taxon>Alloalcanivorax</taxon>
    </lineage>
</organism>
<evidence type="ECO:0000259" key="2">
    <source>
        <dbReference type="Pfam" id="PF00582"/>
    </source>
</evidence>
<dbReference type="SUPFAM" id="SSF52402">
    <property type="entry name" value="Adenine nucleotide alpha hydrolases-like"/>
    <property type="match status" value="2"/>
</dbReference>
<dbReference type="RefSeq" id="WP_228234735.1">
    <property type="nucleotide sequence ID" value="NZ_JAJGNA010000027.1"/>
</dbReference>
<keyword evidence="4" id="KW-1185">Reference proteome</keyword>
<dbReference type="EMBL" id="JAJGNA010000027">
    <property type="protein sequence ID" value="MCC4310071.1"/>
    <property type="molecule type" value="Genomic_DNA"/>
</dbReference>
<accession>A0A9Q3UML9</accession>
<evidence type="ECO:0000313" key="3">
    <source>
        <dbReference type="EMBL" id="MCC4310071.1"/>
    </source>
</evidence>
<proteinExistence type="inferred from homology"/>
<dbReference type="PANTHER" id="PTHR46268">
    <property type="entry name" value="STRESS RESPONSE PROTEIN NHAX"/>
    <property type="match status" value="1"/>
</dbReference>
<name>A0A9Q3UML9_9GAMM</name>
<dbReference type="Pfam" id="PF00582">
    <property type="entry name" value="Usp"/>
    <property type="match status" value="2"/>
</dbReference>
<gene>
    <name evidence="3" type="ORF">LL252_15965</name>
</gene>
<evidence type="ECO:0000256" key="1">
    <source>
        <dbReference type="ARBA" id="ARBA00008791"/>
    </source>
</evidence>
<dbReference type="AlphaFoldDB" id="A0A9Q3UML9"/>
<dbReference type="PANTHER" id="PTHR46268:SF6">
    <property type="entry name" value="UNIVERSAL STRESS PROTEIN UP12"/>
    <property type="match status" value="1"/>
</dbReference>